<feature type="transmembrane region" description="Helical" evidence="1">
    <location>
        <begin position="121"/>
        <end position="146"/>
    </location>
</feature>
<keyword evidence="1" id="KW-0812">Transmembrane</keyword>
<dbReference type="STRING" id="439219.SAMN02910293_02390"/>
<evidence type="ECO:0000256" key="1">
    <source>
        <dbReference type="SAM" id="Phobius"/>
    </source>
</evidence>
<feature type="transmembrane region" description="Helical" evidence="1">
    <location>
        <begin position="12"/>
        <end position="30"/>
    </location>
</feature>
<evidence type="ECO:0000313" key="2">
    <source>
        <dbReference type="EMBL" id="SDB48036.1"/>
    </source>
</evidence>
<feature type="transmembrane region" description="Helical" evidence="1">
    <location>
        <begin position="158"/>
        <end position="185"/>
    </location>
</feature>
<feature type="transmembrane region" description="Helical" evidence="1">
    <location>
        <begin position="91"/>
        <end position="114"/>
    </location>
</feature>
<dbReference type="EMBL" id="FMXP01000052">
    <property type="protein sequence ID" value="SDB48036.1"/>
    <property type="molecule type" value="Genomic_DNA"/>
</dbReference>
<name>A0A1G6DSD2_9STRE</name>
<keyword evidence="1" id="KW-0472">Membrane</keyword>
<organism evidence="2 3">
    <name type="scientific">Streptococcus henryi</name>
    <dbReference type="NCBI Taxonomy" id="439219"/>
    <lineage>
        <taxon>Bacteria</taxon>
        <taxon>Bacillati</taxon>
        <taxon>Bacillota</taxon>
        <taxon>Bacilli</taxon>
        <taxon>Lactobacillales</taxon>
        <taxon>Streptococcaceae</taxon>
        <taxon>Streptococcus</taxon>
    </lineage>
</organism>
<feature type="transmembrane region" description="Helical" evidence="1">
    <location>
        <begin position="61"/>
        <end position="85"/>
    </location>
</feature>
<reference evidence="2 3" key="1">
    <citation type="submission" date="2016-10" db="EMBL/GenBank/DDBJ databases">
        <authorList>
            <person name="de Groot N.N."/>
        </authorList>
    </citation>
    <scope>NUCLEOTIDE SEQUENCE [LARGE SCALE GENOMIC DNA]</scope>
    <source>
        <strain evidence="2 3">A-4</strain>
    </source>
</reference>
<accession>A0A1G6DSD2</accession>
<dbReference type="InterPro" id="IPR024529">
    <property type="entry name" value="ECF_trnsprt_substrate-spec"/>
</dbReference>
<evidence type="ECO:0000313" key="3">
    <source>
        <dbReference type="Proteomes" id="UP000182508"/>
    </source>
</evidence>
<dbReference type="Pfam" id="PF12822">
    <property type="entry name" value="ECF_trnsprt"/>
    <property type="match status" value="1"/>
</dbReference>
<proteinExistence type="predicted"/>
<dbReference type="eggNOG" id="COG4684">
    <property type="taxonomic scope" value="Bacteria"/>
</dbReference>
<dbReference type="GO" id="GO:0022857">
    <property type="term" value="F:transmembrane transporter activity"/>
    <property type="evidence" value="ECO:0007669"/>
    <property type="project" value="InterPro"/>
</dbReference>
<dbReference type="Proteomes" id="UP000182508">
    <property type="component" value="Unassembled WGS sequence"/>
</dbReference>
<dbReference type="AlphaFoldDB" id="A0A1G6DSD2"/>
<keyword evidence="3" id="KW-1185">Reference proteome</keyword>
<dbReference type="Gene3D" id="1.10.1760.20">
    <property type="match status" value="1"/>
</dbReference>
<gene>
    <name evidence="2" type="ORF">SAMN02910293_02390</name>
</gene>
<keyword evidence="1" id="KW-1133">Transmembrane helix</keyword>
<protein>
    <submittedName>
        <fullName evidence="2">Uncharacterized membrane protein</fullName>
    </submittedName>
</protein>
<dbReference type="RefSeq" id="WP_074486776.1">
    <property type="nucleotide sequence ID" value="NZ_FMXP01000052.1"/>
</dbReference>
<sequence>MKNRKSSDVATIAIFFAVMLVIHFLTSLVFNLWPVPIKPTLVHLPVIVASIVYGPRIGATLGGLMGVISVTTNTIVLLPTSYLFSPFVENGSFASLIVAMLPRILIGVTPYFVYKWISNKVGLTIAGAIGSMTNTIFVLGGIFLLFSNVYNGDIQALLAVVFSANALVEMVISAVITVALVPNLLKIKK</sequence>